<protein>
    <submittedName>
        <fullName evidence="1">Uncharacterized protein</fullName>
    </submittedName>
</protein>
<accession>A0A3D3G7A8</accession>
<evidence type="ECO:0000313" key="2">
    <source>
        <dbReference type="Proteomes" id="UP000262257"/>
    </source>
</evidence>
<dbReference type="EMBL" id="DPXL01000166">
    <property type="protein sequence ID" value="HCM32281.1"/>
    <property type="molecule type" value="Genomic_DNA"/>
</dbReference>
<name>A0A3D3G7A8_ACIRA</name>
<organism evidence="1 2">
    <name type="scientific">Acinetobacter radioresistens</name>
    <dbReference type="NCBI Taxonomy" id="40216"/>
    <lineage>
        <taxon>Bacteria</taxon>
        <taxon>Pseudomonadati</taxon>
        <taxon>Pseudomonadota</taxon>
        <taxon>Gammaproteobacteria</taxon>
        <taxon>Moraxellales</taxon>
        <taxon>Moraxellaceae</taxon>
        <taxon>Acinetobacter</taxon>
    </lineage>
</organism>
<evidence type="ECO:0000313" key="1">
    <source>
        <dbReference type="EMBL" id="HCM32281.1"/>
    </source>
</evidence>
<comment type="caution">
    <text evidence="1">The sequence shown here is derived from an EMBL/GenBank/DDBJ whole genome shotgun (WGS) entry which is preliminary data.</text>
</comment>
<reference evidence="1 2" key="1">
    <citation type="journal article" date="2018" name="Nat. Biotechnol.">
        <title>A standardized bacterial taxonomy based on genome phylogeny substantially revises the tree of life.</title>
        <authorList>
            <person name="Parks D.H."/>
            <person name="Chuvochina M."/>
            <person name="Waite D.W."/>
            <person name="Rinke C."/>
            <person name="Skarshewski A."/>
            <person name="Chaumeil P.A."/>
            <person name="Hugenholtz P."/>
        </authorList>
    </citation>
    <scope>NUCLEOTIDE SEQUENCE [LARGE SCALE GENOMIC DNA]</scope>
    <source>
        <strain evidence="1">UBA10045</strain>
    </source>
</reference>
<gene>
    <name evidence="1" type="ORF">DIC32_13255</name>
</gene>
<sequence>MADYTTDPPVASAGSLMLLSDKMTDMCQKIDKLGDIPQKLDRLDMTITQLSKDHQQTRADLLQTQTNFQSELEKIQRDVGELKTSKTRIDTLGEWFKWGGIALVSGIVGSWYTLSNDVRDTQSKTANNDQRIMIIEKQGDQTSRILDEIRNKLYERNYMSDTK</sequence>
<proteinExistence type="predicted"/>
<dbReference type="AlphaFoldDB" id="A0A3D3G7A8"/>
<dbReference type="Proteomes" id="UP000262257">
    <property type="component" value="Unassembled WGS sequence"/>
</dbReference>